<dbReference type="PANTHER" id="PTHR45624">
    <property type="entry name" value="MITOCHONDRIAL BASIC AMINO ACIDS TRANSPORTER-RELATED"/>
    <property type="match status" value="1"/>
</dbReference>
<evidence type="ECO:0000256" key="7">
    <source>
        <dbReference type="ARBA" id="ARBA00023128"/>
    </source>
</evidence>
<dbReference type="PROSITE" id="PS50920">
    <property type="entry name" value="SOLCAR"/>
    <property type="match status" value="3"/>
</dbReference>
<dbReference type="OMA" id="CLMRSIP"/>
<dbReference type="SUPFAM" id="SSF103506">
    <property type="entry name" value="Mitochondrial carrier"/>
    <property type="match status" value="1"/>
</dbReference>
<evidence type="ECO:0000256" key="10">
    <source>
        <dbReference type="RuleBase" id="RU000488"/>
    </source>
</evidence>
<dbReference type="AlphaFoldDB" id="X1ZB32"/>
<keyword evidence="12" id="KW-1185">Reference proteome</keyword>
<dbReference type="GO" id="GO:0022857">
    <property type="term" value="F:transmembrane transporter activity"/>
    <property type="evidence" value="ECO:0007669"/>
    <property type="project" value="TreeGrafter"/>
</dbReference>
<evidence type="ECO:0000256" key="8">
    <source>
        <dbReference type="ARBA" id="ARBA00023136"/>
    </source>
</evidence>
<keyword evidence="7" id="KW-0496">Mitochondrion</keyword>
<feature type="repeat" description="Solcar" evidence="9">
    <location>
        <begin position="109"/>
        <end position="201"/>
    </location>
</feature>
<feature type="repeat" description="Solcar" evidence="9">
    <location>
        <begin position="212"/>
        <end position="302"/>
    </location>
</feature>
<dbReference type="GO" id="GO:0031966">
    <property type="term" value="C:mitochondrial membrane"/>
    <property type="evidence" value="ECO:0007669"/>
    <property type="project" value="UniProtKB-SubCell"/>
</dbReference>
<dbReference type="HOGENOM" id="CLU_015166_16_1_1"/>
<dbReference type="EnsemblMetazoa" id="CapteT167531">
    <property type="protein sequence ID" value="CapteP167531"/>
    <property type="gene ID" value="CapteG167531"/>
</dbReference>
<dbReference type="InterPro" id="IPR050567">
    <property type="entry name" value="Mitochondrial_Carrier"/>
</dbReference>
<evidence type="ECO:0008006" key="13">
    <source>
        <dbReference type="Google" id="ProtNLM"/>
    </source>
</evidence>
<dbReference type="InterPro" id="IPR023395">
    <property type="entry name" value="MCP_dom_sf"/>
</dbReference>
<evidence type="ECO:0000256" key="5">
    <source>
        <dbReference type="ARBA" id="ARBA00022737"/>
    </source>
</evidence>
<evidence type="ECO:0000256" key="2">
    <source>
        <dbReference type="ARBA" id="ARBA00006375"/>
    </source>
</evidence>
<keyword evidence="4 9" id="KW-0812">Transmembrane</keyword>
<keyword evidence="3 10" id="KW-0813">Transport</keyword>
<dbReference type="Gene3D" id="1.50.40.10">
    <property type="entry name" value="Mitochondrial carrier domain"/>
    <property type="match status" value="1"/>
</dbReference>
<comment type="subcellular location">
    <subcellularLocation>
        <location evidence="1">Mitochondrion membrane</location>
        <topology evidence="1">Multi-pass membrane protein</topology>
    </subcellularLocation>
</comment>
<feature type="repeat" description="Solcar" evidence="9">
    <location>
        <begin position="11"/>
        <end position="98"/>
    </location>
</feature>
<dbReference type="OrthoDB" id="14252at2759"/>
<reference evidence="12" key="2">
    <citation type="journal article" date="2013" name="Nature">
        <title>Insights into bilaterian evolution from three spiralian genomes.</title>
        <authorList>
            <person name="Simakov O."/>
            <person name="Marletaz F."/>
            <person name="Cho S.J."/>
            <person name="Edsinger-Gonzales E."/>
            <person name="Havlak P."/>
            <person name="Hellsten U."/>
            <person name="Kuo D.H."/>
            <person name="Larsson T."/>
            <person name="Lv J."/>
            <person name="Arendt D."/>
            <person name="Savage R."/>
            <person name="Osoegawa K."/>
            <person name="de Jong P."/>
            <person name="Grimwood J."/>
            <person name="Chapman J.A."/>
            <person name="Shapiro H."/>
            <person name="Aerts A."/>
            <person name="Otillar R.P."/>
            <person name="Terry A.Y."/>
            <person name="Boore J.L."/>
            <person name="Grigoriev I.V."/>
            <person name="Lindberg D.R."/>
            <person name="Seaver E.C."/>
            <person name="Weisblat D.A."/>
            <person name="Putnam N.H."/>
            <person name="Rokhsar D.S."/>
        </authorList>
    </citation>
    <scope>NUCLEOTIDE SEQUENCE</scope>
    <source>
        <strain evidence="12">I ESC-2004</strain>
    </source>
</reference>
<reference evidence="12" key="1">
    <citation type="submission" date="2012-12" db="EMBL/GenBank/DDBJ databases">
        <authorList>
            <person name="Hellsten U."/>
            <person name="Grimwood J."/>
            <person name="Chapman J.A."/>
            <person name="Shapiro H."/>
            <person name="Aerts A."/>
            <person name="Otillar R.P."/>
            <person name="Terry A.Y."/>
            <person name="Boore J.L."/>
            <person name="Simakov O."/>
            <person name="Marletaz F."/>
            <person name="Cho S.-J."/>
            <person name="Edsinger-Gonzales E."/>
            <person name="Havlak P."/>
            <person name="Kuo D.-H."/>
            <person name="Larsson T."/>
            <person name="Lv J."/>
            <person name="Arendt D."/>
            <person name="Savage R."/>
            <person name="Osoegawa K."/>
            <person name="de Jong P."/>
            <person name="Lindberg D.R."/>
            <person name="Seaver E.C."/>
            <person name="Weisblat D.A."/>
            <person name="Putnam N.H."/>
            <person name="Grigoriev I.V."/>
            <person name="Rokhsar D.S."/>
        </authorList>
    </citation>
    <scope>NUCLEOTIDE SEQUENCE</scope>
    <source>
        <strain evidence="12">I ESC-2004</strain>
    </source>
</reference>
<organism evidence="11 12">
    <name type="scientific">Capitella teleta</name>
    <name type="common">Polychaete worm</name>
    <dbReference type="NCBI Taxonomy" id="283909"/>
    <lineage>
        <taxon>Eukaryota</taxon>
        <taxon>Metazoa</taxon>
        <taxon>Spiralia</taxon>
        <taxon>Lophotrochozoa</taxon>
        <taxon>Annelida</taxon>
        <taxon>Polychaeta</taxon>
        <taxon>Sedentaria</taxon>
        <taxon>Scolecida</taxon>
        <taxon>Capitellidae</taxon>
        <taxon>Capitella</taxon>
    </lineage>
</organism>
<dbReference type="PANTHER" id="PTHR45624:SF24">
    <property type="entry name" value="MITOCHONDRIAL SUBSTRATE CARRIER FAMILY PROTEIN G"/>
    <property type="match status" value="1"/>
</dbReference>
<evidence type="ECO:0000256" key="4">
    <source>
        <dbReference type="ARBA" id="ARBA00022692"/>
    </source>
</evidence>
<evidence type="ECO:0000256" key="9">
    <source>
        <dbReference type="PROSITE-ProRule" id="PRU00282"/>
    </source>
</evidence>
<dbReference type="EMBL" id="AMQN01000094">
    <property type="status" value="NOT_ANNOTATED_CDS"/>
    <property type="molecule type" value="Genomic_DNA"/>
</dbReference>
<proteinExistence type="inferred from homology"/>
<evidence type="ECO:0000256" key="3">
    <source>
        <dbReference type="ARBA" id="ARBA00022448"/>
    </source>
</evidence>
<dbReference type="Proteomes" id="UP000014760">
    <property type="component" value="Unassembled WGS sequence"/>
</dbReference>
<reference evidence="11" key="3">
    <citation type="submission" date="2015-06" db="UniProtKB">
        <authorList>
            <consortium name="EnsemblMetazoa"/>
        </authorList>
    </citation>
    <scope>IDENTIFICATION</scope>
</reference>
<name>X1ZB32_CAPTE</name>
<evidence type="ECO:0000256" key="1">
    <source>
        <dbReference type="ARBA" id="ARBA00004225"/>
    </source>
</evidence>
<evidence type="ECO:0000313" key="12">
    <source>
        <dbReference type="Proteomes" id="UP000014760"/>
    </source>
</evidence>
<keyword evidence="6" id="KW-1133">Transmembrane helix</keyword>
<dbReference type="Pfam" id="PF00153">
    <property type="entry name" value="Mito_carr"/>
    <property type="match status" value="3"/>
</dbReference>
<accession>X1ZB32</accession>
<comment type="similarity">
    <text evidence="2 10">Belongs to the mitochondrial carrier (TC 2.A.29) family.</text>
</comment>
<sequence>MAGKSDHSFMQRTTKNIASGTIGGIVNCLVGHPFDTLKVRLQTQPVHNPVYNGLVDCFMKTMKWEGIGGLYKGVGSPLVGQMVFRATLFSSFYQVCSWLGQADRPGHRLTTPEYFLGGFYTGLCASFVETPIDLFKTKLQIQIIRAQSGHPQQYKNVFQAGYQISKTYGVKGAYQGLGATLLRNGPSYSIAFGVLEGTRNYFIPEGGTSRDVSNAVHLFAGGAGGFMYWVFTYPTDVIKSSMQSDHSDPKERKFKNIVNCAKRLYVEEGGWRRFYRGYLPCMMRSLPANAAMFTVVEKVRERFP</sequence>
<keyword evidence="8 9" id="KW-0472">Membrane</keyword>
<dbReference type="InterPro" id="IPR018108">
    <property type="entry name" value="MCP_transmembrane"/>
</dbReference>
<evidence type="ECO:0000256" key="6">
    <source>
        <dbReference type="ARBA" id="ARBA00022989"/>
    </source>
</evidence>
<protein>
    <recommendedName>
        <fullName evidence="13">Mitochondrial carrier protein</fullName>
    </recommendedName>
</protein>
<evidence type="ECO:0000313" key="11">
    <source>
        <dbReference type="EnsemblMetazoa" id="CapteP167531"/>
    </source>
</evidence>
<keyword evidence="5" id="KW-0677">Repeat</keyword>